<keyword evidence="9" id="KW-1185">Reference proteome</keyword>
<dbReference type="InterPro" id="IPR011011">
    <property type="entry name" value="Znf_FYVE_PHD"/>
</dbReference>
<dbReference type="InterPro" id="IPR000306">
    <property type="entry name" value="Znf_FYVE"/>
</dbReference>
<keyword evidence="3" id="KW-0862">Zinc</keyword>
<dbReference type="PROSITE" id="PS50178">
    <property type="entry name" value="ZF_FYVE"/>
    <property type="match status" value="1"/>
</dbReference>
<dbReference type="Proteomes" id="UP000002630">
    <property type="component" value="Linkage Group LG16"/>
</dbReference>
<dbReference type="Gene3D" id="3.30.60.20">
    <property type="match status" value="1"/>
</dbReference>
<dbReference type="PROSITE" id="PS00479">
    <property type="entry name" value="ZF_DAG_PE_1"/>
    <property type="match status" value="1"/>
</dbReference>
<keyword evidence="1" id="KW-0479">Metal-binding</keyword>
<feature type="compositionally biased region" description="Low complexity" evidence="5">
    <location>
        <begin position="11"/>
        <end position="23"/>
    </location>
</feature>
<evidence type="ECO:0000256" key="4">
    <source>
        <dbReference type="PROSITE-ProRule" id="PRU00091"/>
    </source>
</evidence>
<feature type="compositionally biased region" description="Acidic residues" evidence="5">
    <location>
        <begin position="525"/>
        <end position="535"/>
    </location>
</feature>
<dbReference type="InterPro" id="IPR017455">
    <property type="entry name" value="Znf_FYVE-rel"/>
</dbReference>
<dbReference type="InterPro" id="IPR002219">
    <property type="entry name" value="PKC_DAG/PE"/>
</dbReference>
<dbReference type="SUPFAM" id="SSF57903">
    <property type="entry name" value="FYVE/PHD zinc finger"/>
    <property type="match status" value="1"/>
</dbReference>
<name>D7FN51_ECTSI</name>
<dbReference type="Pfam" id="PF01363">
    <property type="entry name" value="FYVE"/>
    <property type="match status" value="1"/>
</dbReference>
<dbReference type="CDD" id="cd20793">
    <property type="entry name" value="C1_cPKC_nPKC_rpt2"/>
    <property type="match status" value="1"/>
</dbReference>
<dbReference type="InterPro" id="IPR052113">
    <property type="entry name" value="FYVE-type_Zinc_Finger"/>
</dbReference>
<evidence type="ECO:0000256" key="2">
    <source>
        <dbReference type="ARBA" id="ARBA00022771"/>
    </source>
</evidence>
<proteinExistence type="predicted"/>
<dbReference type="GO" id="GO:0008270">
    <property type="term" value="F:zinc ion binding"/>
    <property type="evidence" value="ECO:0007669"/>
    <property type="project" value="UniProtKB-KW"/>
</dbReference>
<dbReference type="PANTHER" id="PTHR39490:SF8">
    <property type="entry name" value="ZINC FINGER FYVE DOMAIN-CONTAINING PROTEIN 21"/>
    <property type="match status" value="1"/>
</dbReference>
<evidence type="ECO:0008006" key="10">
    <source>
        <dbReference type="Google" id="ProtNLM"/>
    </source>
</evidence>
<protein>
    <recommendedName>
        <fullName evidence="10">FYVE-type domain-containing protein</fullName>
    </recommendedName>
</protein>
<evidence type="ECO:0000259" key="7">
    <source>
        <dbReference type="PROSITE" id="PS50178"/>
    </source>
</evidence>
<dbReference type="InParanoid" id="D7FN51"/>
<feature type="compositionally biased region" description="Acidic residues" evidence="5">
    <location>
        <begin position="415"/>
        <end position="426"/>
    </location>
</feature>
<feature type="domain" description="FYVE-type" evidence="7">
    <location>
        <begin position="264"/>
        <end position="336"/>
    </location>
</feature>
<dbReference type="OrthoDB" id="660555at2759"/>
<evidence type="ECO:0000256" key="5">
    <source>
        <dbReference type="SAM" id="MobiDB-lite"/>
    </source>
</evidence>
<dbReference type="EMBL" id="FN649741">
    <property type="protein sequence ID" value="CBJ30112.1"/>
    <property type="molecule type" value="Genomic_DNA"/>
</dbReference>
<dbReference type="InterPro" id="IPR013083">
    <property type="entry name" value="Znf_RING/FYVE/PHD"/>
</dbReference>
<dbReference type="PROSITE" id="PS50081">
    <property type="entry name" value="ZF_DAG_PE_2"/>
    <property type="match status" value="1"/>
</dbReference>
<gene>
    <name evidence="8" type="ORF">Esi_0175_0017</name>
</gene>
<feature type="compositionally biased region" description="Gly residues" evidence="5">
    <location>
        <begin position="427"/>
        <end position="443"/>
    </location>
</feature>
<organism evidence="8 9">
    <name type="scientific">Ectocarpus siliculosus</name>
    <name type="common">Brown alga</name>
    <name type="synonym">Conferva siliculosa</name>
    <dbReference type="NCBI Taxonomy" id="2880"/>
    <lineage>
        <taxon>Eukaryota</taxon>
        <taxon>Sar</taxon>
        <taxon>Stramenopiles</taxon>
        <taxon>Ochrophyta</taxon>
        <taxon>PX clade</taxon>
        <taxon>Phaeophyceae</taxon>
        <taxon>Ectocarpales</taxon>
        <taxon>Ectocarpaceae</taxon>
        <taxon>Ectocarpus</taxon>
    </lineage>
</organism>
<evidence type="ECO:0000256" key="1">
    <source>
        <dbReference type="ARBA" id="ARBA00022723"/>
    </source>
</evidence>
<evidence type="ECO:0000256" key="3">
    <source>
        <dbReference type="ARBA" id="ARBA00022833"/>
    </source>
</evidence>
<dbReference type="Gene3D" id="3.30.40.10">
    <property type="entry name" value="Zinc/RING finger domain, C3HC4 (zinc finger)"/>
    <property type="match status" value="1"/>
</dbReference>
<feature type="region of interest" description="Disordered" evidence="5">
    <location>
        <begin position="398"/>
        <end position="558"/>
    </location>
</feature>
<dbReference type="SUPFAM" id="SSF57889">
    <property type="entry name" value="Cysteine-rich domain"/>
    <property type="match status" value="1"/>
</dbReference>
<dbReference type="SMART" id="SM00064">
    <property type="entry name" value="FYVE"/>
    <property type="match status" value="1"/>
</dbReference>
<feature type="compositionally biased region" description="Basic and acidic residues" evidence="5">
    <location>
        <begin position="444"/>
        <end position="460"/>
    </location>
</feature>
<dbReference type="InterPro" id="IPR046349">
    <property type="entry name" value="C1-like_sf"/>
</dbReference>
<sequence length="558" mass="58284">MSSFHPLGSSADADPLTAAAPADLRFHHNDDDDDSWTPPSLPGETRILPRSSASAGRTRSDRGGGTKGITDPLHNNNSAGGSFASGGGDGADGAAAEEESYSRAVRNNGGATGSNAAPTRGQREWERGPSPAAGASRTLSVVHSFRLHSYYAPTFCDVCSQLLIGIMQQGLQCAVCGMNIHPECQATPCSDDHCCRPPESVQISAGVDGSRNMGVRLKPGYPGGKNGVLGGSRSGGTSDALVEDPLNSDWHQQLVQNNQLWVPDSVAAGCMVCSRPFNLVLRRHHCRRCGTCMCGFCSHTAVSDKVLSVNQTTGAVIRLSSGEPVRCCTPCTRVLDQQLAHALQRKGWGARHGTPAAINAIRKRFPGPSSSSTPFVAAGGAGYAATLPILSAAATEGYDGGGFVPPPSTSRPNAEEEEYEGQEEQEGMGGSGGNGNYHGGGDGRGYDSESPVRRMKHGVEDPLASVQEHSPPPPPRRWQEPQPTAGEVPSWLGKSSLGSSRLPAATPKSAVTTSAGRAPLPDAEQYYEEGLEEEGGVWGEESAGMEETTDWSNSGAVV</sequence>
<accession>D7FN51</accession>
<dbReference type="AlphaFoldDB" id="D7FN51"/>
<evidence type="ECO:0000313" key="9">
    <source>
        <dbReference type="Proteomes" id="UP000002630"/>
    </source>
</evidence>
<dbReference type="STRING" id="2880.D7FN51"/>
<dbReference type="PANTHER" id="PTHR39490">
    <property type="entry name" value="ARRESTIN DOMAIN-CONTAINING PROTEIN D"/>
    <property type="match status" value="1"/>
</dbReference>
<feature type="region of interest" description="Disordered" evidence="5">
    <location>
        <begin position="1"/>
        <end position="135"/>
    </location>
</feature>
<dbReference type="Pfam" id="PF00130">
    <property type="entry name" value="C1_1"/>
    <property type="match status" value="1"/>
</dbReference>
<reference evidence="8 9" key="1">
    <citation type="journal article" date="2010" name="Nature">
        <title>The Ectocarpus genome and the independent evolution of multicellularity in brown algae.</title>
        <authorList>
            <person name="Cock J.M."/>
            <person name="Sterck L."/>
            <person name="Rouze P."/>
            <person name="Scornet D."/>
            <person name="Allen A.E."/>
            <person name="Amoutzias G."/>
            <person name="Anthouard V."/>
            <person name="Artiguenave F."/>
            <person name="Aury J.M."/>
            <person name="Badger J.H."/>
            <person name="Beszteri B."/>
            <person name="Billiau K."/>
            <person name="Bonnet E."/>
            <person name="Bothwell J.H."/>
            <person name="Bowler C."/>
            <person name="Boyen C."/>
            <person name="Brownlee C."/>
            <person name="Carrano C.J."/>
            <person name="Charrier B."/>
            <person name="Cho G.Y."/>
            <person name="Coelho S.M."/>
            <person name="Collen J."/>
            <person name="Corre E."/>
            <person name="Da Silva C."/>
            <person name="Delage L."/>
            <person name="Delaroque N."/>
            <person name="Dittami S.M."/>
            <person name="Doulbeau S."/>
            <person name="Elias M."/>
            <person name="Farnham G."/>
            <person name="Gachon C.M."/>
            <person name="Gschloessl B."/>
            <person name="Heesch S."/>
            <person name="Jabbari K."/>
            <person name="Jubin C."/>
            <person name="Kawai H."/>
            <person name="Kimura K."/>
            <person name="Kloareg B."/>
            <person name="Kupper F.C."/>
            <person name="Lang D."/>
            <person name="Le Bail A."/>
            <person name="Leblanc C."/>
            <person name="Lerouge P."/>
            <person name="Lohr M."/>
            <person name="Lopez P.J."/>
            <person name="Martens C."/>
            <person name="Maumus F."/>
            <person name="Michel G."/>
            <person name="Miranda-Saavedra D."/>
            <person name="Morales J."/>
            <person name="Moreau H."/>
            <person name="Motomura T."/>
            <person name="Nagasato C."/>
            <person name="Napoli C.A."/>
            <person name="Nelson D.R."/>
            <person name="Nyvall-Collen P."/>
            <person name="Peters A.F."/>
            <person name="Pommier C."/>
            <person name="Potin P."/>
            <person name="Poulain J."/>
            <person name="Quesneville H."/>
            <person name="Read B."/>
            <person name="Rensing S.A."/>
            <person name="Ritter A."/>
            <person name="Rousvoal S."/>
            <person name="Samanta M."/>
            <person name="Samson G."/>
            <person name="Schroeder D.C."/>
            <person name="Segurens B."/>
            <person name="Strittmatter M."/>
            <person name="Tonon T."/>
            <person name="Tregear J.W."/>
            <person name="Valentin K."/>
            <person name="von Dassow P."/>
            <person name="Yamagishi T."/>
            <person name="Van de Peer Y."/>
            <person name="Wincker P."/>
        </authorList>
    </citation>
    <scope>NUCLEOTIDE SEQUENCE [LARGE SCALE GENOMIC DNA]</scope>
    <source>
        <strain evidence="9">Ec32 / CCAP1310/4</strain>
    </source>
</reference>
<dbReference type="EMBL" id="FN648255">
    <property type="protein sequence ID" value="CBJ30112.1"/>
    <property type="molecule type" value="Genomic_DNA"/>
</dbReference>
<evidence type="ECO:0000259" key="6">
    <source>
        <dbReference type="PROSITE" id="PS50081"/>
    </source>
</evidence>
<feature type="domain" description="Phorbol-ester/DAG-type" evidence="6">
    <location>
        <begin position="142"/>
        <end position="194"/>
    </location>
</feature>
<dbReference type="SMART" id="SM00109">
    <property type="entry name" value="C1"/>
    <property type="match status" value="1"/>
</dbReference>
<evidence type="ECO:0000313" key="8">
    <source>
        <dbReference type="EMBL" id="CBJ30112.1"/>
    </source>
</evidence>
<keyword evidence="2 4" id="KW-0863">Zinc-finger</keyword>
<dbReference type="eggNOG" id="KOG0694">
    <property type="taxonomic scope" value="Eukaryota"/>
</dbReference>
<dbReference type="eggNOG" id="KOG1841">
    <property type="taxonomic scope" value="Eukaryota"/>
</dbReference>